<evidence type="ECO:0000256" key="1">
    <source>
        <dbReference type="SAM" id="Phobius"/>
    </source>
</evidence>
<reference evidence="2 3" key="1">
    <citation type="submission" date="2016-03" db="EMBL/GenBank/DDBJ databases">
        <title>Niastella vici sp. nov., isolated from farmland soil.</title>
        <authorList>
            <person name="Chen L."/>
            <person name="Wang D."/>
            <person name="Yang S."/>
            <person name="Wang G."/>
        </authorList>
    </citation>
    <scope>NUCLEOTIDE SEQUENCE [LARGE SCALE GENOMIC DNA]</scope>
    <source>
        <strain evidence="2 3">DJ57</strain>
    </source>
</reference>
<feature type="transmembrane region" description="Helical" evidence="1">
    <location>
        <begin position="210"/>
        <end position="231"/>
    </location>
</feature>
<comment type="caution">
    <text evidence="2">The sequence shown here is derived from an EMBL/GenBank/DDBJ whole genome shotgun (WGS) entry which is preliminary data.</text>
</comment>
<dbReference type="EMBL" id="LVYD01000044">
    <property type="protein sequence ID" value="OQP63795.1"/>
    <property type="molecule type" value="Genomic_DNA"/>
</dbReference>
<accession>A0A1V9FZJ3</accession>
<keyword evidence="1" id="KW-1133">Transmembrane helix</keyword>
<dbReference type="Proteomes" id="UP000192796">
    <property type="component" value="Unassembled WGS sequence"/>
</dbReference>
<gene>
    <name evidence="2" type="ORF">A3860_22920</name>
</gene>
<organism evidence="2 3">
    <name type="scientific">Niastella vici</name>
    <dbReference type="NCBI Taxonomy" id="1703345"/>
    <lineage>
        <taxon>Bacteria</taxon>
        <taxon>Pseudomonadati</taxon>
        <taxon>Bacteroidota</taxon>
        <taxon>Chitinophagia</taxon>
        <taxon>Chitinophagales</taxon>
        <taxon>Chitinophagaceae</taxon>
        <taxon>Niastella</taxon>
    </lineage>
</organism>
<sequence length="263" mass="30233">MENDYENELFKEMADYVKDRAGTSAPSEETLVLQSLHFIHFMGQTRSGIFNKKEISALKSSIHPLSYDLMTFKGACTSYAFILSRLLNELHITTRIAQMRVNGLYGGHILVEAKMAKGWAVLDGNYDLCFRKRDGGLASFADVQGHWNSYHNQVPANYNEAYRYEGVRYTNWNKIPIVMPLLKDVFYLFLGHNRTESLSLRTMLLNKYRILFRIIIGLFLFEALAAIYIYWRKYGKPVTANSHGSFQIKNAPINGFKSKIDQA</sequence>
<evidence type="ECO:0008006" key="4">
    <source>
        <dbReference type="Google" id="ProtNLM"/>
    </source>
</evidence>
<dbReference type="AlphaFoldDB" id="A0A1V9FZJ3"/>
<keyword evidence="1" id="KW-0812">Transmembrane</keyword>
<name>A0A1V9FZJ3_9BACT</name>
<keyword evidence="3" id="KW-1185">Reference proteome</keyword>
<evidence type="ECO:0000313" key="3">
    <source>
        <dbReference type="Proteomes" id="UP000192796"/>
    </source>
</evidence>
<protein>
    <recommendedName>
        <fullName evidence="4">Transglutaminase-like domain-containing protein</fullName>
    </recommendedName>
</protein>
<keyword evidence="1" id="KW-0472">Membrane</keyword>
<proteinExistence type="predicted"/>
<evidence type="ECO:0000313" key="2">
    <source>
        <dbReference type="EMBL" id="OQP63795.1"/>
    </source>
</evidence>